<keyword evidence="1" id="KW-0175">Coiled coil</keyword>
<accession>A0A2M9A692</accession>
<dbReference type="OrthoDB" id="9803508at2"/>
<evidence type="ECO:0000313" key="2">
    <source>
        <dbReference type="EMBL" id="PJJ41168.1"/>
    </source>
</evidence>
<dbReference type="NCBIfam" id="TIGR01784">
    <property type="entry name" value="T_den_put_tspse"/>
    <property type="match status" value="1"/>
</dbReference>
<evidence type="ECO:0000313" key="3">
    <source>
        <dbReference type="Proteomes" id="UP000231134"/>
    </source>
</evidence>
<protein>
    <submittedName>
        <fullName evidence="2">Putative transposase/invertase (TIGR01784 family)</fullName>
    </submittedName>
</protein>
<comment type="caution">
    <text evidence="2">The sequence shown here is derived from an EMBL/GenBank/DDBJ whole genome shotgun (WGS) entry which is preliminary data.</text>
</comment>
<sequence length="377" mass="43948">MKTTNVPDNYEDYRGSGVYADLLLDLTFKKAFNPDTQNKVCLIELLNALLEGEIDEPIEDVQSRDKEHNEGSNENRTTIFDLHCVDTKKRKFIIEVQIAPQENIVNRAIYYASQTVVSQGERGRGYSYSLDPVITVMFMEFSVFDEQDKYLRKAMLREKDGARISQTLNFVFVELPKFRKKLEELETDLDKCLYALCHIKELRKMPSKYTGSSFELLFRTAELAKFSKEEQKMIDAAQKAKWDAYAIQSYREKESARLQEESVRLQEESARLQEKDVRLQKEKSRLQEENTRMQEEAARIQEENARVQAEKSCLQEENARIQAEKSRLQEENTRVQAEKSRLQEEKRHVAKLLKASGVPLDEIAARIHLSKEELKTL</sequence>
<dbReference type="Gene3D" id="6.10.250.1010">
    <property type="match status" value="1"/>
</dbReference>
<dbReference type="Pfam" id="PF12784">
    <property type="entry name" value="PDDEXK_2"/>
    <property type="match status" value="1"/>
</dbReference>
<dbReference type="PANTHER" id="PTHR41317:SF1">
    <property type="entry name" value="PD-(D_E)XK NUCLEASE FAMILY TRANSPOSASE"/>
    <property type="match status" value="1"/>
</dbReference>
<dbReference type="PANTHER" id="PTHR41317">
    <property type="entry name" value="PD-(D_E)XK NUCLEASE FAMILY TRANSPOSASE"/>
    <property type="match status" value="1"/>
</dbReference>
<evidence type="ECO:0000256" key="1">
    <source>
        <dbReference type="SAM" id="Coils"/>
    </source>
</evidence>
<dbReference type="Proteomes" id="UP000231134">
    <property type="component" value="Unassembled WGS sequence"/>
</dbReference>
<dbReference type="InterPro" id="IPR010106">
    <property type="entry name" value="RpnA"/>
</dbReference>
<dbReference type="EMBL" id="PGEX01000001">
    <property type="protein sequence ID" value="PJJ41168.1"/>
    <property type="molecule type" value="Genomic_DNA"/>
</dbReference>
<name>A0A2M9A692_9BACT</name>
<keyword evidence="3" id="KW-1185">Reference proteome</keyword>
<reference evidence="2 3" key="1">
    <citation type="submission" date="2017-11" db="EMBL/GenBank/DDBJ databases">
        <title>Animal gut microbial communities from fecal samples from Wisconsin, USA.</title>
        <authorList>
            <person name="Neumann A."/>
        </authorList>
    </citation>
    <scope>NUCLEOTIDE SEQUENCE [LARGE SCALE GENOMIC DNA]</scope>
    <source>
        <strain evidence="2 3">UWS3</strain>
    </source>
</reference>
<dbReference type="AlphaFoldDB" id="A0A2M9A692"/>
<gene>
    <name evidence="2" type="ORF">BGX16_1126</name>
</gene>
<organism evidence="2 3">
    <name type="scientific">Hallerella succinigenes</name>
    <dbReference type="NCBI Taxonomy" id="1896222"/>
    <lineage>
        <taxon>Bacteria</taxon>
        <taxon>Pseudomonadati</taxon>
        <taxon>Fibrobacterota</taxon>
        <taxon>Fibrobacteria</taxon>
        <taxon>Fibrobacterales</taxon>
        <taxon>Fibrobacteraceae</taxon>
        <taxon>Hallerella</taxon>
    </lineage>
</organism>
<dbReference type="RefSeq" id="WP_100425166.1">
    <property type="nucleotide sequence ID" value="NZ_PGEX01000001.1"/>
</dbReference>
<proteinExistence type="predicted"/>
<feature type="coiled-coil region" evidence="1">
    <location>
        <begin position="255"/>
        <end position="355"/>
    </location>
</feature>